<dbReference type="Bgee" id="FBgn0031879">
    <property type="expression patterns" value="Expressed in visual pigment cell (sensu Nematoda and Protostomia) in insect head and 36 other cell types or tissues"/>
</dbReference>
<accession>A2VEG4</accession>
<dbReference type="CDD" id="cd00112">
    <property type="entry name" value="LDLa"/>
    <property type="match status" value="1"/>
</dbReference>
<keyword evidence="4" id="KW-0677">Repeat</keyword>
<dbReference type="FunFam" id="4.10.400.10:FF:000024">
    <property type="entry name" value="Low-density lipoprotein RecePtor related"/>
    <property type="match status" value="1"/>
</dbReference>
<dbReference type="Gene3D" id="2.60.120.290">
    <property type="entry name" value="Spermadhesin, CUB domain"/>
    <property type="match status" value="1"/>
</dbReference>
<evidence type="ECO:0000256" key="9">
    <source>
        <dbReference type="PROSITE-ProRule" id="PRU00059"/>
    </source>
</evidence>
<dbReference type="InterPro" id="IPR035914">
    <property type="entry name" value="Sperma_CUB_dom_sf"/>
</dbReference>
<dbReference type="InterPro" id="IPR001304">
    <property type="entry name" value="C-type_lectin-like"/>
</dbReference>
<comment type="similarity">
    <text evidence="2">Belongs to the LDLR family.</text>
</comment>
<dbReference type="SUPFAM" id="SSF57424">
    <property type="entry name" value="LDL receptor-like module"/>
    <property type="match status" value="1"/>
</dbReference>
<dbReference type="CDD" id="cd00041">
    <property type="entry name" value="CUB"/>
    <property type="match status" value="1"/>
</dbReference>
<sequence>MKQSTAANSHWLAALLSSLLLLNLLHLIGADEAFSCPNGWELRGLNCYKYFNIKHSWDKSAELCRRYGAELVAIDSYAENNETLAIARASDPNQRASDKYWLGLASLDDLRTNTLESASGALISQYSGYWSLHQPNAESGECVAAAFAGKSQSWDLGTCESLLPFMCRAQACPQGSLHCANGKCINQAFKCDGSDDCGDGTDELDCPAQCHYHMQSGGDVIETPNYPHKYGALSKCKWTLEGPLGSNIILQFQDFETEKTFDTVQILVGGRTEDKSVSLATLSGKQDLTTQPFVSASNFMIVKFTTDGSVERKGFRATWKTEAKNCGGTLKATLQRQILTRKKSSSSIRIFVIALTFIRYS</sequence>
<dbReference type="InterPro" id="IPR000859">
    <property type="entry name" value="CUB_dom"/>
</dbReference>
<evidence type="ECO:0000313" key="14">
    <source>
        <dbReference type="EMBL" id="ABN49272.1"/>
    </source>
</evidence>
<dbReference type="InterPro" id="IPR002172">
    <property type="entry name" value="LDrepeatLR_classA_rpt"/>
</dbReference>
<feature type="disulfide bond" evidence="10">
    <location>
        <begin position="191"/>
        <end position="206"/>
    </location>
</feature>
<dbReference type="AlphaFoldDB" id="A2VEG4"/>
<evidence type="ECO:0000256" key="4">
    <source>
        <dbReference type="ARBA" id="ARBA00022737"/>
    </source>
</evidence>
<evidence type="ECO:0000256" key="5">
    <source>
        <dbReference type="ARBA" id="ARBA00022989"/>
    </source>
</evidence>
<dbReference type="Pfam" id="PF00431">
    <property type="entry name" value="CUB"/>
    <property type="match status" value="1"/>
</dbReference>
<evidence type="ECO:0000256" key="8">
    <source>
        <dbReference type="ARBA" id="ARBA00023180"/>
    </source>
</evidence>
<dbReference type="OrthoDB" id="430340at2759"/>
<dbReference type="HOGENOM" id="CLU_000125_0_0_1"/>
<keyword evidence="11" id="KW-0732">Signal</keyword>
<dbReference type="Gene3D" id="3.10.100.10">
    <property type="entry name" value="Mannose-Binding Protein A, subunit A"/>
    <property type="match status" value="1"/>
</dbReference>
<dbReference type="Gene3D" id="4.10.400.10">
    <property type="entry name" value="Low-density Lipoprotein Receptor"/>
    <property type="match status" value="1"/>
</dbReference>
<dbReference type="PANTHER" id="PTHR24251:SF37">
    <property type="entry name" value="CUB DOMAIN-CONTAINING PROTEIN"/>
    <property type="match status" value="1"/>
</dbReference>
<keyword evidence="8" id="KW-0325">Glycoprotein</keyword>
<dbReference type="PROSITE" id="PS50041">
    <property type="entry name" value="C_TYPE_LECTIN_2"/>
    <property type="match status" value="1"/>
</dbReference>
<proteinExistence type="evidence at transcript level"/>
<dbReference type="SUPFAM" id="SSF49854">
    <property type="entry name" value="Spermadhesin, CUB domain"/>
    <property type="match status" value="1"/>
</dbReference>
<dbReference type="EMBL" id="BT030133">
    <property type="protein sequence ID" value="ABN49272.1"/>
    <property type="molecule type" value="mRNA"/>
</dbReference>
<evidence type="ECO:0000256" key="11">
    <source>
        <dbReference type="SAM" id="SignalP"/>
    </source>
</evidence>
<evidence type="ECO:0000256" key="6">
    <source>
        <dbReference type="ARBA" id="ARBA00023136"/>
    </source>
</evidence>
<dbReference type="CDD" id="cd00037">
    <property type="entry name" value="CLECT"/>
    <property type="match status" value="1"/>
</dbReference>
<feature type="disulfide bond" evidence="10">
    <location>
        <begin position="172"/>
        <end position="184"/>
    </location>
</feature>
<dbReference type="Pfam" id="PF00059">
    <property type="entry name" value="Lectin_C"/>
    <property type="match status" value="1"/>
</dbReference>
<protein>
    <submittedName>
        <fullName evidence="14">IP16828p</fullName>
    </submittedName>
    <submittedName>
        <fullName evidence="15">IP16928p</fullName>
    </submittedName>
</protein>
<organism evidence="14">
    <name type="scientific">Drosophila melanogaster</name>
    <name type="common">Fruit fly</name>
    <dbReference type="NCBI Taxonomy" id="7227"/>
    <lineage>
        <taxon>Eukaryota</taxon>
        <taxon>Metazoa</taxon>
        <taxon>Ecdysozoa</taxon>
        <taxon>Arthropoda</taxon>
        <taxon>Hexapoda</taxon>
        <taxon>Insecta</taxon>
        <taxon>Pterygota</taxon>
        <taxon>Neoptera</taxon>
        <taxon>Endopterygota</taxon>
        <taxon>Diptera</taxon>
        <taxon>Brachycera</taxon>
        <taxon>Muscomorpha</taxon>
        <taxon>Ephydroidea</taxon>
        <taxon>Drosophilidae</taxon>
        <taxon>Drosophila</taxon>
        <taxon>Sophophora</taxon>
    </lineage>
</organism>
<dbReference type="SMART" id="SM00042">
    <property type="entry name" value="CUB"/>
    <property type="match status" value="1"/>
</dbReference>
<evidence type="ECO:0000259" key="12">
    <source>
        <dbReference type="PROSITE" id="PS01180"/>
    </source>
</evidence>
<dbReference type="GO" id="GO:0016020">
    <property type="term" value="C:membrane"/>
    <property type="evidence" value="ECO:0007669"/>
    <property type="project" value="UniProtKB-SubCell"/>
</dbReference>
<feature type="chain" id="PRO_5010102553" evidence="11">
    <location>
        <begin position="31"/>
        <end position="361"/>
    </location>
</feature>
<evidence type="ECO:0000256" key="3">
    <source>
        <dbReference type="ARBA" id="ARBA00022692"/>
    </source>
</evidence>
<dbReference type="EMBL" id="BT030848">
    <property type="protein sequence ID" value="ABV82230.1"/>
    <property type="molecule type" value="mRNA"/>
</dbReference>
<name>A2VEG4_DROME</name>
<dbReference type="SUPFAM" id="SSF56436">
    <property type="entry name" value="C-type lectin-like"/>
    <property type="match status" value="1"/>
</dbReference>
<dbReference type="InterPro" id="IPR023415">
    <property type="entry name" value="LDLR_class-A_CS"/>
</dbReference>
<evidence type="ECO:0000313" key="15">
    <source>
        <dbReference type="EMBL" id="ABV82230.1"/>
    </source>
</evidence>
<dbReference type="FunFam" id="2.60.120.290:FF:000048">
    <property type="entry name" value="Uncharacterized protein, isoform A"/>
    <property type="match status" value="1"/>
</dbReference>
<dbReference type="PROSITE" id="PS01209">
    <property type="entry name" value="LDLRA_1"/>
    <property type="match status" value="1"/>
</dbReference>
<evidence type="ECO:0000256" key="7">
    <source>
        <dbReference type="ARBA" id="ARBA00023157"/>
    </source>
</evidence>
<keyword evidence="3" id="KW-0812">Transmembrane</keyword>
<dbReference type="InterPro" id="IPR016187">
    <property type="entry name" value="CTDL_fold"/>
</dbReference>
<comment type="caution">
    <text evidence="9">Lacks conserved residue(s) required for the propagation of feature annotation.</text>
</comment>
<evidence type="ECO:0000259" key="13">
    <source>
        <dbReference type="PROSITE" id="PS50041"/>
    </source>
</evidence>
<feature type="domain" description="C-type lectin" evidence="13">
    <location>
        <begin position="43"/>
        <end position="168"/>
    </location>
</feature>
<dbReference type="VEuPathDB" id="VectorBase:FBgn0031879"/>
<dbReference type="PeptideAtlas" id="A2VEG4"/>
<evidence type="ECO:0000256" key="2">
    <source>
        <dbReference type="ARBA" id="ARBA00009939"/>
    </source>
</evidence>
<dbReference type="Pfam" id="PF00057">
    <property type="entry name" value="Ldl_recept_a"/>
    <property type="match status" value="1"/>
</dbReference>
<dbReference type="PROSITE" id="PS50068">
    <property type="entry name" value="LDLRA_2"/>
    <property type="match status" value="1"/>
</dbReference>
<feature type="signal peptide" evidence="11">
    <location>
        <begin position="1"/>
        <end position="30"/>
    </location>
</feature>
<reference evidence="14" key="1">
    <citation type="submission" date="2007-02" db="EMBL/GenBank/DDBJ databases">
        <authorList>
            <person name="Stapleton M."/>
            <person name="Carlson J."/>
            <person name="Frise E."/>
            <person name="Kapadia B."/>
            <person name="Park S."/>
            <person name="Wan K."/>
            <person name="Yu C."/>
            <person name="Celniker S."/>
        </authorList>
    </citation>
    <scope>NUCLEOTIDE SEQUENCE</scope>
</reference>
<dbReference type="InterPro" id="IPR036055">
    <property type="entry name" value="LDL_receptor-like_sf"/>
</dbReference>
<dbReference type="InterPro" id="IPR016186">
    <property type="entry name" value="C-type_lectin-like/link_sf"/>
</dbReference>
<keyword evidence="7 10" id="KW-1015">Disulfide bond</keyword>
<keyword evidence="5" id="KW-1133">Transmembrane helix</keyword>
<feature type="disulfide bond" evidence="10">
    <location>
        <begin position="179"/>
        <end position="197"/>
    </location>
</feature>
<comment type="subcellular location">
    <subcellularLocation>
        <location evidence="1">Membrane</location>
        <topology evidence="1">Single-pass membrane protein</topology>
    </subcellularLocation>
</comment>
<dbReference type="SMART" id="SM00034">
    <property type="entry name" value="CLECT"/>
    <property type="match status" value="1"/>
</dbReference>
<evidence type="ECO:0000256" key="1">
    <source>
        <dbReference type="ARBA" id="ARBA00004167"/>
    </source>
</evidence>
<keyword evidence="6" id="KW-0472">Membrane</keyword>
<dbReference type="PROSITE" id="PS01180">
    <property type="entry name" value="CUB"/>
    <property type="match status" value="1"/>
</dbReference>
<evidence type="ECO:0000256" key="10">
    <source>
        <dbReference type="PROSITE-ProRule" id="PRU00124"/>
    </source>
</evidence>
<dbReference type="FunFam" id="3.10.100.10:FF:000097">
    <property type="entry name" value="Uninflatable, isoform B"/>
    <property type="match status" value="1"/>
</dbReference>
<dbReference type="SMART" id="SM00192">
    <property type="entry name" value="LDLa"/>
    <property type="match status" value="1"/>
</dbReference>
<dbReference type="ExpressionAtlas" id="A2VEG4">
    <property type="expression patterns" value="baseline and differential"/>
</dbReference>
<feature type="domain" description="CUB" evidence="12">
    <location>
        <begin position="210"/>
        <end position="322"/>
    </location>
</feature>
<dbReference type="PANTHER" id="PTHR24251">
    <property type="entry name" value="OVOCHYMASE-RELATED"/>
    <property type="match status" value="1"/>
</dbReference>